<evidence type="ECO:0000256" key="2">
    <source>
        <dbReference type="SAM" id="Phobius"/>
    </source>
</evidence>
<dbReference type="Proteomes" id="UP001501584">
    <property type="component" value="Unassembled WGS sequence"/>
</dbReference>
<accession>A0ABN3GCX0</accession>
<evidence type="ECO:0000256" key="1">
    <source>
        <dbReference type="SAM" id="MobiDB-lite"/>
    </source>
</evidence>
<feature type="transmembrane region" description="Helical" evidence="2">
    <location>
        <begin position="174"/>
        <end position="195"/>
    </location>
</feature>
<protein>
    <submittedName>
        <fullName evidence="3">Uncharacterized protein</fullName>
    </submittedName>
</protein>
<evidence type="ECO:0000313" key="3">
    <source>
        <dbReference type="EMBL" id="GAA2348873.1"/>
    </source>
</evidence>
<feature type="transmembrane region" description="Helical" evidence="2">
    <location>
        <begin position="45"/>
        <end position="66"/>
    </location>
</feature>
<feature type="compositionally biased region" description="Low complexity" evidence="1">
    <location>
        <begin position="227"/>
        <end position="270"/>
    </location>
</feature>
<keyword evidence="4" id="KW-1185">Reference proteome</keyword>
<name>A0ABN3GCX0_9ACTN</name>
<reference evidence="3 4" key="1">
    <citation type="journal article" date="2019" name="Int. J. Syst. Evol. Microbiol.">
        <title>The Global Catalogue of Microorganisms (GCM) 10K type strain sequencing project: providing services to taxonomists for standard genome sequencing and annotation.</title>
        <authorList>
            <consortium name="The Broad Institute Genomics Platform"/>
            <consortium name="The Broad Institute Genome Sequencing Center for Infectious Disease"/>
            <person name="Wu L."/>
            <person name="Ma J."/>
        </authorList>
    </citation>
    <scope>NUCLEOTIDE SEQUENCE [LARGE SCALE GENOMIC DNA]</scope>
    <source>
        <strain evidence="3 4">JCM 6238</strain>
    </source>
</reference>
<feature type="compositionally biased region" description="Polar residues" evidence="1">
    <location>
        <begin position="277"/>
        <end position="297"/>
    </location>
</feature>
<sequence length="297" mass="30515">MTQYESKSKGHRQSDPNMELSIGQVLAAAGATVLGAVLAKLLGLWGTLAGTAVLSVCSSIGAVLILRAMRRTGEKIKEQITALAPVARGKATESTVELKPERATATAKIPGTERLQALRGGDETAVLTDAAAVRSADTYRERDAYREDTDEIVIPAEPAPEGHVTKSQSNKRTLVAILISSVLVFGVTVAALYLLGALTGDPGRFVSDGTETTVIETHVESSEPDDTPSTSVAPTESASPSESAASESPSASASPSESATTESPSASPTPDAGTGGTEATPSPTPQEETVTESPSIE</sequence>
<keyword evidence="2" id="KW-1133">Transmembrane helix</keyword>
<feature type="region of interest" description="Disordered" evidence="1">
    <location>
        <begin position="217"/>
        <end position="297"/>
    </location>
</feature>
<gene>
    <name evidence="3" type="ORF">GCM10010403_48590</name>
</gene>
<keyword evidence="2" id="KW-0812">Transmembrane</keyword>
<feature type="transmembrane region" description="Helical" evidence="2">
    <location>
        <begin position="20"/>
        <end position="39"/>
    </location>
</feature>
<dbReference type="EMBL" id="BAAASX010000010">
    <property type="protein sequence ID" value="GAA2348873.1"/>
    <property type="molecule type" value="Genomic_DNA"/>
</dbReference>
<evidence type="ECO:0000313" key="4">
    <source>
        <dbReference type="Proteomes" id="UP001501584"/>
    </source>
</evidence>
<proteinExistence type="predicted"/>
<organism evidence="3 4">
    <name type="scientific">Glycomyces rutgersensis</name>
    <dbReference type="NCBI Taxonomy" id="58115"/>
    <lineage>
        <taxon>Bacteria</taxon>
        <taxon>Bacillati</taxon>
        <taxon>Actinomycetota</taxon>
        <taxon>Actinomycetes</taxon>
        <taxon>Glycomycetales</taxon>
        <taxon>Glycomycetaceae</taxon>
        <taxon>Glycomyces</taxon>
    </lineage>
</organism>
<comment type="caution">
    <text evidence="3">The sequence shown here is derived from an EMBL/GenBank/DDBJ whole genome shotgun (WGS) entry which is preliminary data.</text>
</comment>
<keyword evidence="2" id="KW-0472">Membrane</keyword>